<evidence type="ECO:0000256" key="10">
    <source>
        <dbReference type="ARBA" id="ARBA00023273"/>
    </source>
</evidence>
<dbReference type="Proteomes" id="UP000794436">
    <property type="component" value="Unassembled WGS sequence"/>
</dbReference>
<dbReference type="InterPro" id="IPR000195">
    <property type="entry name" value="Rab-GAP-TBC_dom"/>
</dbReference>
<evidence type="ECO:0000256" key="2">
    <source>
        <dbReference type="ARBA" id="ARBA00004607"/>
    </source>
</evidence>
<evidence type="ECO:0000256" key="13">
    <source>
        <dbReference type="SAM" id="MobiDB-lite"/>
    </source>
</evidence>
<evidence type="ECO:0000313" key="15">
    <source>
        <dbReference type="EMBL" id="TMW65895.1"/>
    </source>
</evidence>
<dbReference type="Pfam" id="PF00566">
    <property type="entry name" value="RabGAP-TBC"/>
    <property type="match status" value="1"/>
</dbReference>
<keyword evidence="9" id="KW-0206">Cytoskeleton</keyword>
<dbReference type="SMART" id="SM00320">
    <property type="entry name" value="WD40"/>
    <property type="match status" value="3"/>
</dbReference>
<evidence type="ECO:0000259" key="14">
    <source>
        <dbReference type="Pfam" id="PF00566"/>
    </source>
</evidence>
<evidence type="ECO:0000256" key="9">
    <source>
        <dbReference type="ARBA" id="ARBA00023212"/>
    </source>
</evidence>
<evidence type="ECO:0000256" key="4">
    <source>
        <dbReference type="ARBA" id="ARBA00022490"/>
    </source>
</evidence>
<evidence type="ECO:0000256" key="7">
    <source>
        <dbReference type="ARBA" id="ARBA00022794"/>
    </source>
</evidence>
<sequence>MVATADLRATQDGVIWPRRPLVSPKGLLSCLQNLPYSSYDKSATRFGAVTFNSTGEVLVATDEKGRVFAFFVTNNRYALVQHLGVPTVASAFSPVRKTELLITCENDTIRCIDVQSQSLISTLRGHRFPAQSVSFQQSGKLALTASQDAVILWDTRDWSRYRVLNAGPGVEEASFVSRGDLVAVCFQDDSIMMWELESLALRYRFSLPEHEEPAGFRKITVSDDYKMLVATGRSRFVYVWDFESQTIIRVIELPTPIEEVVMVTHLPAIVYPMIKIFRENDLAAFEASLCVLLHWCREFLSSLPYPPVFVLSTLETKLEQLDPQLHDHFVKHNVGAELYAWSLLKTIFTEVLSEDEWVCLWDHLFTYPDKPWMLQVAVLAYLSYFRTALLGARDRFSIEQFFHQQNAIKIQSFIQLLVNLSDNIKLDTTNESNQDEENTTAYWPMPKGQYPAFANFPRFIVDFQISERNRIALEEAEMLQKKKLLAQAEREGENLKAEHHKWLKQREALLLAEEKRRTEALEAEKHRILSLRSLDHETRKRRLERLALLEKAAQETLEKSSQLFQAEYHRLDSELAITKERTEFEISSRQQEEELQRLEFETERRVQGIHRQREMDERLQQIRSEFLTQLKQNELQDLMAIESWKRDDEVQRAKAKVEMERKEKLALLQQEKAVRQQLQNKLLDHMMSKEQELQELRTHRDSRMTEERAYEDIDHHLRVHEQLPPETRDTIDSNEPKNPRDPKIQGIVRALVKKF</sequence>
<evidence type="ECO:0000313" key="16">
    <source>
        <dbReference type="Proteomes" id="UP000794436"/>
    </source>
</evidence>
<proteinExistence type="predicted"/>
<evidence type="ECO:0000256" key="6">
    <source>
        <dbReference type="ARBA" id="ARBA00022737"/>
    </source>
</evidence>
<protein>
    <recommendedName>
        <fullName evidence="3">TBC1 domain family member 31</fullName>
    </recommendedName>
</protein>
<accession>A0A8K1FJB4</accession>
<dbReference type="InterPro" id="IPR035969">
    <property type="entry name" value="Rab-GAP_TBC_sf"/>
</dbReference>
<keyword evidence="7" id="KW-0970">Cilium biogenesis/degradation</keyword>
<evidence type="ECO:0000256" key="11">
    <source>
        <dbReference type="ARBA" id="ARBA00034464"/>
    </source>
</evidence>
<evidence type="ECO:0000256" key="5">
    <source>
        <dbReference type="ARBA" id="ARBA00022574"/>
    </source>
</evidence>
<name>A0A8K1FJB4_PYTOL</name>
<feature type="coiled-coil region" evidence="12">
    <location>
        <begin position="471"/>
        <end position="505"/>
    </location>
</feature>
<dbReference type="Gene3D" id="1.10.472.80">
    <property type="entry name" value="Ypt/Rab-GAP domain of gyp1p, domain 3"/>
    <property type="match status" value="1"/>
</dbReference>
<dbReference type="Pfam" id="PF00400">
    <property type="entry name" value="WD40"/>
    <property type="match status" value="1"/>
</dbReference>
<comment type="caution">
    <text evidence="15">The sequence shown here is derived from an EMBL/GenBank/DDBJ whole genome shotgun (WGS) entry which is preliminary data.</text>
</comment>
<dbReference type="OrthoDB" id="5578278at2759"/>
<dbReference type="Gene3D" id="2.130.10.10">
    <property type="entry name" value="YVTN repeat-like/Quinoprotein amine dehydrogenase"/>
    <property type="match status" value="1"/>
</dbReference>
<dbReference type="InterPro" id="IPR015943">
    <property type="entry name" value="WD40/YVTN_repeat-like_dom_sf"/>
</dbReference>
<evidence type="ECO:0000256" key="12">
    <source>
        <dbReference type="SAM" id="Coils"/>
    </source>
</evidence>
<evidence type="ECO:0000256" key="8">
    <source>
        <dbReference type="ARBA" id="ARBA00023054"/>
    </source>
</evidence>
<organism evidence="15 16">
    <name type="scientific">Pythium oligandrum</name>
    <name type="common">Mycoparasitic fungus</name>
    <dbReference type="NCBI Taxonomy" id="41045"/>
    <lineage>
        <taxon>Eukaryota</taxon>
        <taxon>Sar</taxon>
        <taxon>Stramenopiles</taxon>
        <taxon>Oomycota</taxon>
        <taxon>Peronosporomycetes</taxon>
        <taxon>Pythiales</taxon>
        <taxon>Pythiaceae</taxon>
        <taxon>Pythium</taxon>
    </lineage>
</organism>
<comment type="function">
    <text evidence="11">Molecular adapter which is involved in cilium biogenesis. Part of a functional complex including OFD1 a centriolar protein involved in cilium assembly. Could regulate the cAMP-dependent phosphorylation of OFD1, and its subsequent ubiquitination by PJA2 which ultimately leads to its proteasomal degradation.</text>
</comment>
<keyword evidence="16" id="KW-1185">Reference proteome</keyword>
<dbReference type="InterPro" id="IPR036322">
    <property type="entry name" value="WD40_repeat_dom_sf"/>
</dbReference>
<evidence type="ECO:0000256" key="1">
    <source>
        <dbReference type="ARBA" id="ARBA00004120"/>
    </source>
</evidence>
<dbReference type="EMBL" id="SPLM01000036">
    <property type="protein sequence ID" value="TMW65895.1"/>
    <property type="molecule type" value="Genomic_DNA"/>
</dbReference>
<feature type="compositionally biased region" description="Basic and acidic residues" evidence="13">
    <location>
        <begin position="718"/>
        <end position="743"/>
    </location>
</feature>
<gene>
    <name evidence="15" type="ORF">Poli38472_003660</name>
</gene>
<keyword evidence="4" id="KW-0963">Cytoplasm</keyword>
<reference evidence="15" key="1">
    <citation type="submission" date="2019-03" db="EMBL/GenBank/DDBJ databases">
        <title>Long read genome sequence of the mycoparasitic Pythium oligandrum ATCC 38472 isolated from sugarbeet rhizosphere.</title>
        <authorList>
            <person name="Gaulin E."/>
        </authorList>
    </citation>
    <scope>NUCLEOTIDE SEQUENCE</scope>
    <source>
        <strain evidence="15">ATCC 38472_TT</strain>
    </source>
</reference>
<keyword evidence="5" id="KW-0853">WD repeat</keyword>
<dbReference type="GO" id="GO:0036064">
    <property type="term" value="C:ciliary basal body"/>
    <property type="evidence" value="ECO:0007669"/>
    <property type="project" value="TreeGrafter"/>
</dbReference>
<dbReference type="GO" id="GO:0034451">
    <property type="term" value="C:centriolar satellite"/>
    <property type="evidence" value="ECO:0007669"/>
    <property type="project" value="UniProtKB-SubCell"/>
</dbReference>
<dbReference type="GO" id="GO:0060271">
    <property type="term" value="P:cilium assembly"/>
    <property type="evidence" value="ECO:0007669"/>
    <property type="project" value="TreeGrafter"/>
</dbReference>
<feature type="coiled-coil region" evidence="12">
    <location>
        <begin position="650"/>
        <end position="681"/>
    </location>
</feature>
<feature type="domain" description="Rab-GAP TBC" evidence="14">
    <location>
        <begin position="312"/>
        <end position="390"/>
    </location>
</feature>
<dbReference type="InterPro" id="IPR051570">
    <property type="entry name" value="TBC1_cilium_biogenesis"/>
</dbReference>
<dbReference type="AlphaFoldDB" id="A0A8K1FJB4"/>
<feature type="region of interest" description="Disordered" evidence="13">
    <location>
        <begin position="718"/>
        <end position="745"/>
    </location>
</feature>
<dbReference type="PANTHER" id="PTHR19853">
    <property type="entry name" value="WD REPEAT CONTAINING PROTEIN 3 WDR3"/>
    <property type="match status" value="1"/>
</dbReference>
<comment type="subcellular location">
    <subcellularLocation>
        <location evidence="1">Cytoplasm</location>
        <location evidence="1">Cytoskeleton</location>
        <location evidence="1">Cilium basal body</location>
    </subcellularLocation>
    <subcellularLocation>
        <location evidence="2">Cytoplasm</location>
        <location evidence="2">Cytoskeleton</location>
        <location evidence="2">Microtubule organizing center</location>
        <location evidence="2">Centrosome</location>
        <location evidence="2">Centriolar satellite</location>
    </subcellularLocation>
</comment>
<dbReference type="SUPFAM" id="SSF47923">
    <property type="entry name" value="Ypt/Rab-GAP domain of gyp1p"/>
    <property type="match status" value="1"/>
</dbReference>
<keyword evidence="10" id="KW-0966">Cell projection</keyword>
<keyword evidence="8 12" id="KW-0175">Coiled coil</keyword>
<evidence type="ECO:0000256" key="3">
    <source>
        <dbReference type="ARBA" id="ARBA00014199"/>
    </source>
</evidence>
<dbReference type="SUPFAM" id="SSF50978">
    <property type="entry name" value="WD40 repeat-like"/>
    <property type="match status" value="1"/>
</dbReference>
<dbReference type="InterPro" id="IPR001680">
    <property type="entry name" value="WD40_rpt"/>
</dbReference>
<keyword evidence="6" id="KW-0677">Repeat</keyword>
<dbReference type="PANTHER" id="PTHR19853:SF1">
    <property type="entry name" value="TBC1 DOMAIN FAMILY MEMBER 31"/>
    <property type="match status" value="1"/>
</dbReference>